<keyword evidence="2" id="KW-1185">Reference proteome</keyword>
<accession>A0A4Q9Q000</accession>
<protein>
    <submittedName>
        <fullName evidence="1">Uncharacterized protein</fullName>
    </submittedName>
</protein>
<proteinExistence type="predicted"/>
<dbReference type="Proteomes" id="UP000292082">
    <property type="component" value="Unassembled WGS sequence"/>
</dbReference>
<dbReference type="EMBL" id="ML145107">
    <property type="protein sequence ID" value="TBU60166.1"/>
    <property type="molecule type" value="Genomic_DNA"/>
</dbReference>
<dbReference type="AlphaFoldDB" id="A0A4Q9Q000"/>
<evidence type="ECO:0000313" key="1">
    <source>
        <dbReference type="EMBL" id="TBU60166.1"/>
    </source>
</evidence>
<gene>
    <name evidence="1" type="ORF">BD310DRAFT_350066</name>
</gene>
<organism evidence="1 2">
    <name type="scientific">Dichomitus squalens</name>
    <dbReference type="NCBI Taxonomy" id="114155"/>
    <lineage>
        <taxon>Eukaryota</taxon>
        <taxon>Fungi</taxon>
        <taxon>Dikarya</taxon>
        <taxon>Basidiomycota</taxon>
        <taxon>Agaricomycotina</taxon>
        <taxon>Agaricomycetes</taxon>
        <taxon>Polyporales</taxon>
        <taxon>Polyporaceae</taxon>
        <taxon>Dichomitus</taxon>
    </lineage>
</organism>
<evidence type="ECO:0000313" key="2">
    <source>
        <dbReference type="Proteomes" id="UP000292082"/>
    </source>
</evidence>
<sequence>MALDAIPPHCSTCVSMLQRATASREHGRIPSLGFLPSCTGTPFLPMMMWSERHWWILEFSTSSYSGLALTPPSPMLHAGGREWGHKKNRDFCHVRRQWSVILVILKPKFCATKHCGQDRYLRPEDTYYGVCLRFLLSPLLHSGCSREPALSRAPTASRIPQSTFLSAAHDVHHRCFQIRVRCSPRTMLCVRPSAHDSPTVSLDVRTEYHTSLLRLLKSFSECFQRRFAEGTQRASGLRHKASAVSVFCFDPTSEACFDRILRSCPSPSKSLASCMNGVPALAISMPRSSVLLALSITHLYEHAR</sequence>
<reference evidence="1 2" key="1">
    <citation type="submission" date="2019-01" db="EMBL/GenBank/DDBJ databases">
        <title>Draft genome sequences of three monokaryotic isolates of the white-rot basidiomycete fungus Dichomitus squalens.</title>
        <authorList>
            <consortium name="DOE Joint Genome Institute"/>
            <person name="Lopez S.C."/>
            <person name="Andreopoulos B."/>
            <person name="Pangilinan J."/>
            <person name="Lipzen A."/>
            <person name="Riley R."/>
            <person name="Ahrendt S."/>
            <person name="Ng V."/>
            <person name="Barry K."/>
            <person name="Daum C."/>
            <person name="Grigoriev I.V."/>
            <person name="Hilden K.S."/>
            <person name="Makela M.R."/>
            <person name="de Vries R.P."/>
        </authorList>
    </citation>
    <scope>NUCLEOTIDE SEQUENCE [LARGE SCALE GENOMIC DNA]</scope>
    <source>
        <strain evidence="1 2">CBS 464.89</strain>
    </source>
</reference>
<name>A0A4Q9Q000_9APHY</name>